<dbReference type="OrthoDB" id="2744127at2759"/>
<dbReference type="EMBL" id="KZ084102">
    <property type="protein sequence ID" value="OSD02912.1"/>
    <property type="molecule type" value="Genomic_DNA"/>
</dbReference>
<protein>
    <submittedName>
        <fullName evidence="2">Uncharacterized protein</fullName>
    </submittedName>
</protein>
<reference evidence="2 3" key="1">
    <citation type="journal article" date="2015" name="Biotechnol. Biofuels">
        <title>Enhanced degradation of softwood versus hardwood by the white-rot fungus Pycnoporus coccineus.</title>
        <authorList>
            <person name="Couturier M."/>
            <person name="Navarro D."/>
            <person name="Chevret D."/>
            <person name="Henrissat B."/>
            <person name="Piumi F."/>
            <person name="Ruiz-Duenas F.J."/>
            <person name="Martinez A.T."/>
            <person name="Grigoriev I.V."/>
            <person name="Riley R."/>
            <person name="Lipzen A."/>
            <person name="Berrin J.G."/>
            <person name="Master E.R."/>
            <person name="Rosso M.N."/>
        </authorList>
    </citation>
    <scope>NUCLEOTIDE SEQUENCE [LARGE SCALE GENOMIC DNA]</scope>
    <source>
        <strain evidence="2 3">BRFM310</strain>
    </source>
</reference>
<keyword evidence="1" id="KW-0732">Signal</keyword>
<dbReference type="AlphaFoldDB" id="A0A1Y2ISJ9"/>
<organism evidence="2 3">
    <name type="scientific">Trametes coccinea (strain BRFM310)</name>
    <name type="common">Pycnoporus coccineus</name>
    <dbReference type="NCBI Taxonomy" id="1353009"/>
    <lineage>
        <taxon>Eukaryota</taxon>
        <taxon>Fungi</taxon>
        <taxon>Dikarya</taxon>
        <taxon>Basidiomycota</taxon>
        <taxon>Agaricomycotina</taxon>
        <taxon>Agaricomycetes</taxon>
        <taxon>Polyporales</taxon>
        <taxon>Polyporaceae</taxon>
        <taxon>Trametes</taxon>
    </lineage>
</organism>
<dbReference type="Proteomes" id="UP000193067">
    <property type="component" value="Unassembled WGS sequence"/>
</dbReference>
<feature type="signal peptide" evidence="1">
    <location>
        <begin position="1"/>
        <end position="21"/>
    </location>
</feature>
<accession>A0A1Y2ISJ9</accession>
<keyword evidence="3" id="KW-1185">Reference proteome</keyword>
<gene>
    <name evidence="2" type="ORF">PYCCODRAFT_271638</name>
</gene>
<evidence type="ECO:0000256" key="1">
    <source>
        <dbReference type="SAM" id="SignalP"/>
    </source>
</evidence>
<evidence type="ECO:0000313" key="2">
    <source>
        <dbReference type="EMBL" id="OSD02912.1"/>
    </source>
</evidence>
<feature type="chain" id="PRO_5012598632" evidence="1">
    <location>
        <begin position="22"/>
        <end position="153"/>
    </location>
</feature>
<evidence type="ECO:0000313" key="3">
    <source>
        <dbReference type="Proteomes" id="UP000193067"/>
    </source>
</evidence>
<proteinExistence type="predicted"/>
<sequence length="153" mass="15978">MIPIAPVFAFALAFTVQAVQATPAPAPIPPSSPSSFPIATLDISAASSNVSLARHDLHADTTESPDYIISYLYLCESPNCGGTCTFTNLGGIQANECTLNNPFVSAIIQQTYASTAYEVVVGPEGCPEVLALPSINVCYNLSGATFQAYAVLE</sequence>
<name>A0A1Y2ISJ9_TRAC3</name>